<accession>A0A2J6PR06</accession>
<evidence type="ECO:0000256" key="4">
    <source>
        <dbReference type="PROSITE-ProRule" id="PRU00134"/>
    </source>
</evidence>
<evidence type="ECO:0000313" key="7">
    <source>
        <dbReference type="Proteomes" id="UP000235672"/>
    </source>
</evidence>
<proteinExistence type="predicted"/>
<dbReference type="GO" id="GO:0008270">
    <property type="term" value="F:zinc ion binding"/>
    <property type="evidence" value="ECO:0007669"/>
    <property type="project" value="UniProtKB-KW"/>
</dbReference>
<reference evidence="6 7" key="1">
    <citation type="submission" date="2016-05" db="EMBL/GenBank/DDBJ databases">
        <title>A degradative enzymes factory behind the ericoid mycorrhizal symbiosis.</title>
        <authorList>
            <consortium name="DOE Joint Genome Institute"/>
            <person name="Martino E."/>
            <person name="Morin E."/>
            <person name="Grelet G."/>
            <person name="Kuo A."/>
            <person name="Kohler A."/>
            <person name="Daghino S."/>
            <person name="Barry K."/>
            <person name="Choi C."/>
            <person name="Cichocki N."/>
            <person name="Clum A."/>
            <person name="Copeland A."/>
            <person name="Hainaut M."/>
            <person name="Haridas S."/>
            <person name="Labutti K."/>
            <person name="Lindquist E."/>
            <person name="Lipzen A."/>
            <person name="Khouja H.-R."/>
            <person name="Murat C."/>
            <person name="Ohm R."/>
            <person name="Olson A."/>
            <person name="Spatafora J."/>
            <person name="Veneault-Fourrey C."/>
            <person name="Henrissat B."/>
            <person name="Grigoriev I."/>
            <person name="Martin F."/>
            <person name="Perotto S."/>
        </authorList>
    </citation>
    <scope>NUCLEOTIDE SEQUENCE [LARGE SCALE GENOMIC DNA]</scope>
    <source>
        <strain evidence="6 7">UAMH 7357</strain>
    </source>
</reference>
<dbReference type="SUPFAM" id="SSF144232">
    <property type="entry name" value="HIT/MYND zinc finger-like"/>
    <property type="match status" value="1"/>
</dbReference>
<dbReference type="PROSITE" id="PS50865">
    <property type="entry name" value="ZF_MYND_2"/>
    <property type="match status" value="1"/>
</dbReference>
<dbReference type="EMBL" id="KZ613506">
    <property type="protein sequence ID" value="PMD16356.1"/>
    <property type="molecule type" value="Genomic_DNA"/>
</dbReference>
<dbReference type="Proteomes" id="UP000235672">
    <property type="component" value="Unassembled WGS sequence"/>
</dbReference>
<feature type="domain" description="MYND-type" evidence="5">
    <location>
        <begin position="6"/>
        <end position="42"/>
    </location>
</feature>
<evidence type="ECO:0000313" key="6">
    <source>
        <dbReference type="EMBL" id="PMD16356.1"/>
    </source>
</evidence>
<dbReference type="Pfam" id="PF01753">
    <property type="entry name" value="zf-MYND"/>
    <property type="match status" value="1"/>
</dbReference>
<dbReference type="STRING" id="1745343.A0A2J6PR06"/>
<dbReference type="PROSITE" id="PS01360">
    <property type="entry name" value="ZF_MYND_1"/>
    <property type="match status" value="1"/>
</dbReference>
<organism evidence="6 7">
    <name type="scientific">Hyaloscypha hepaticicola</name>
    <dbReference type="NCBI Taxonomy" id="2082293"/>
    <lineage>
        <taxon>Eukaryota</taxon>
        <taxon>Fungi</taxon>
        <taxon>Dikarya</taxon>
        <taxon>Ascomycota</taxon>
        <taxon>Pezizomycotina</taxon>
        <taxon>Leotiomycetes</taxon>
        <taxon>Helotiales</taxon>
        <taxon>Hyaloscyphaceae</taxon>
        <taxon>Hyaloscypha</taxon>
    </lineage>
</organism>
<dbReference type="AlphaFoldDB" id="A0A2J6PR06"/>
<name>A0A2J6PR06_9HELO</name>
<dbReference type="InterPro" id="IPR002893">
    <property type="entry name" value="Znf_MYND"/>
</dbReference>
<keyword evidence="7" id="KW-1185">Reference proteome</keyword>
<evidence type="ECO:0000256" key="2">
    <source>
        <dbReference type="ARBA" id="ARBA00022771"/>
    </source>
</evidence>
<keyword evidence="3" id="KW-0862">Zinc</keyword>
<protein>
    <recommendedName>
        <fullName evidence="5">MYND-type domain-containing protein</fullName>
    </recommendedName>
</protein>
<dbReference type="OrthoDB" id="437457at2759"/>
<evidence type="ECO:0000256" key="1">
    <source>
        <dbReference type="ARBA" id="ARBA00022723"/>
    </source>
</evidence>
<dbReference type="Gene3D" id="6.10.140.2220">
    <property type="match status" value="1"/>
</dbReference>
<sequence>MAPLTCTMCNTSDAKSCAVCHSASYCSKACQRADWPLHKIICKSFTTLPERPSPSHKLAFLLPTISKIPELIWVKCELRTEDEEYRSYQWGMPDTGGILSSEKVLPGYEGHSTERKPIKRNVLRGFNLDHTVEVFGRETFLIDGSKAQLLHYGDYEREDDS</sequence>
<evidence type="ECO:0000259" key="5">
    <source>
        <dbReference type="PROSITE" id="PS50865"/>
    </source>
</evidence>
<gene>
    <name evidence="6" type="ORF">NA56DRAFT_315942</name>
</gene>
<keyword evidence="1" id="KW-0479">Metal-binding</keyword>
<evidence type="ECO:0000256" key="3">
    <source>
        <dbReference type="ARBA" id="ARBA00022833"/>
    </source>
</evidence>
<keyword evidence="2 4" id="KW-0863">Zinc-finger</keyword>